<dbReference type="Gramene" id="CDP21988">
    <property type="protein sequence ID" value="CDP21988"/>
    <property type="gene ID" value="GSCOC_T00011272001"/>
</dbReference>
<dbReference type="GO" id="GO:0006281">
    <property type="term" value="P:DNA repair"/>
    <property type="evidence" value="ECO:0007669"/>
    <property type="project" value="TreeGrafter"/>
</dbReference>
<dbReference type="Gene3D" id="3.40.50.10810">
    <property type="entry name" value="Tandem AAA-ATPase domain"/>
    <property type="match status" value="1"/>
</dbReference>
<protein>
    <submittedName>
        <fullName evidence="6">DH200=94 genomic scaffold, scaffold_8698</fullName>
    </submittedName>
</protein>
<keyword evidence="2" id="KW-0378">Hydrolase</keyword>
<dbReference type="GO" id="GO:0016787">
    <property type="term" value="F:hydrolase activity"/>
    <property type="evidence" value="ECO:0007669"/>
    <property type="project" value="UniProtKB-KW"/>
</dbReference>
<reference evidence="7" key="1">
    <citation type="journal article" date="2014" name="Science">
        <title>The coffee genome provides insight into the convergent evolution of caffeine biosynthesis.</title>
        <authorList>
            <person name="Denoeud F."/>
            <person name="Carretero-Paulet L."/>
            <person name="Dereeper A."/>
            <person name="Droc G."/>
            <person name="Guyot R."/>
            <person name="Pietrella M."/>
            <person name="Zheng C."/>
            <person name="Alberti A."/>
            <person name="Anthony F."/>
            <person name="Aprea G."/>
            <person name="Aury J.M."/>
            <person name="Bento P."/>
            <person name="Bernard M."/>
            <person name="Bocs S."/>
            <person name="Campa C."/>
            <person name="Cenci A."/>
            <person name="Combes M.C."/>
            <person name="Crouzillat D."/>
            <person name="Da Silva C."/>
            <person name="Daddiego L."/>
            <person name="De Bellis F."/>
            <person name="Dussert S."/>
            <person name="Garsmeur O."/>
            <person name="Gayraud T."/>
            <person name="Guignon V."/>
            <person name="Jahn K."/>
            <person name="Jamilloux V."/>
            <person name="Joet T."/>
            <person name="Labadie K."/>
            <person name="Lan T."/>
            <person name="Leclercq J."/>
            <person name="Lepelley M."/>
            <person name="Leroy T."/>
            <person name="Li L.T."/>
            <person name="Librado P."/>
            <person name="Lopez L."/>
            <person name="Munoz A."/>
            <person name="Noel B."/>
            <person name="Pallavicini A."/>
            <person name="Perrotta G."/>
            <person name="Poncet V."/>
            <person name="Pot D."/>
            <person name="Priyono X."/>
            <person name="Rigoreau M."/>
            <person name="Rouard M."/>
            <person name="Rozas J."/>
            <person name="Tranchant-Dubreuil C."/>
            <person name="VanBuren R."/>
            <person name="Zhang Q."/>
            <person name="Andrade A.C."/>
            <person name="Argout X."/>
            <person name="Bertrand B."/>
            <person name="de Kochko A."/>
            <person name="Graziosi G."/>
            <person name="Henry R.J."/>
            <person name="Jayarama X."/>
            <person name="Ming R."/>
            <person name="Nagai C."/>
            <person name="Rounsley S."/>
            <person name="Sankoff D."/>
            <person name="Giuliano G."/>
            <person name="Albert V.A."/>
            <person name="Wincker P."/>
            <person name="Lashermes P."/>
        </authorList>
    </citation>
    <scope>NUCLEOTIDE SEQUENCE [LARGE SCALE GENOMIC DNA]</scope>
    <source>
        <strain evidence="7">cv. DH200-94</strain>
    </source>
</reference>
<dbReference type="PANTHER" id="PTHR45626:SF22">
    <property type="entry name" value="DNA REPAIR PROTEIN RAD5"/>
    <property type="match status" value="1"/>
</dbReference>
<dbReference type="InterPro" id="IPR050628">
    <property type="entry name" value="SNF2_RAD54_helicase_TF"/>
</dbReference>
<dbReference type="PROSITE" id="PS51192">
    <property type="entry name" value="HELICASE_ATP_BIND_1"/>
    <property type="match status" value="1"/>
</dbReference>
<keyword evidence="4" id="KW-0472">Membrane</keyword>
<evidence type="ECO:0000256" key="1">
    <source>
        <dbReference type="ARBA" id="ARBA00022741"/>
    </source>
</evidence>
<dbReference type="PhylomeDB" id="A0A068VQI4"/>
<feature type="transmembrane region" description="Helical" evidence="4">
    <location>
        <begin position="229"/>
        <end position="251"/>
    </location>
</feature>
<evidence type="ECO:0000256" key="2">
    <source>
        <dbReference type="ARBA" id="ARBA00022801"/>
    </source>
</evidence>
<feature type="non-terminal residue" evidence="6">
    <location>
        <position position="1"/>
    </location>
</feature>
<dbReference type="InterPro" id="IPR000330">
    <property type="entry name" value="SNF2_N"/>
</dbReference>
<dbReference type="GO" id="GO:0005634">
    <property type="term" value="C:nucleus"/>
    <property type="evidence" value="ECO:0007669"/>
    <property type="project" value="TreeGrafter"/>
</dbReference>
<feature type="domain" description="Helicase ATP-binding" evidence="5">
    <location>
        <begin position="29"/>
        <end position="192"/>
    </location>
</feature>
<dbReference type="Pfam" id="PF00176">
    <property type="entry name" value="SNF2-rel_dom"/>
    <property type="match status" value="1"/>
</dbReference>
<dbReference type="SUPFAM" id="SSF52540">
    <property type="entry name" value="P-loop containing nucleoside triphosphate hydrolases"/>
    <property type="match status" value="1"/>
</dbReference>
<keyword evidence="4" id="KW-0812">Transmembrane</keyword>
<dbReference type="OrthoDB" id="448448at2759"/>
<organism evidence="6 7">
    <name type="scientific">Coffea canephora</name>
    <name type="common">Robusta coffee</name>
    <dbReference type="NCBI Taxonomy" id="49390"/>
    <lineage>
        <taxon>Eukaryota</taxon>
        <taxon>Viridiplantae</taxon>
        <taxon>Streptophyta</taxon>
        <taxon>Embryophyta</taxon>
        <taxon>Tracheophyta</taxon>
        <taxon>Spermatophyta</taxon>
        <taxon>Magnoliopsida</taxon>
        <taxon>eudicotyledons</taxon>
        <taxon>Gunneridae</taxon>
        <taxon>Pentapetalae</taxon>
        <taxon>asterids</taxon>
        <taxon>lamiids</taxon>
        <taxon>Gentianales</taxon>
        <taxon>Rubiaceae</taxon>
        <taxon>Ixoroideae</taxon>
        <taxon>Gardenieae complex</taxon>
        <taxon>Bertiereae - Coffeeae clade</taxon>
        <taxon>Coffeeae</taxon>
        <taxon>Coffea</taxon>
    </lineage>
</organism>
<evidence type="ECO:0000259" key="5">
    <source>
        <dbReference type="PROSITE" id="PS51192"/>
    </source>
</evidence>
<gene>
    <name evidence="6" type="ORF">GSCOC_T00011272001</name>
</gene>
<evidence type="ECO:0000256" key="3">
    <source>
        <dbReference type="ARBA" id="ARBA00022840"/>
    </source>
</evidence>
<dbReference type="GO" id="GO:0005524">
    <property type="term" value="F:ATP binding"/>
    <property type="evidence" value="ECO:0007669"/>
    <property type="project" value="UniProtKB-KW"/>
</dbReference>
<evidence type="ECO:0000313" key="7">
    <source>
        <dbReference type="Proteomes" id="UP000295252"/>
    </source>
</evidence>
<dbReference type="EMBL" id="HG747782">
    <property type="protein sequence ID" value="CDP21988.1"/>
    <property type="molecule type" value="Genomic_DNA"/>
</dbReference>
<keyword evidence="7" id="KW-1185">Reference proteome</keyword>
<dbReference type="STRING" id="49390.A0A068VQI4"/>
<dbReference type="InParanoid" id="A0A068VQI4"/>
<sequence length="254" mass="29419">YRICDEYVFLRAPAIYVNIFSWEAMGQVSLATLYNILQILADAMGLGKTVMTIALILARLGRGTLRIKNRLPKVRWKDELETHSKPDSIFISVFIGGDRSSDPRVIAEPDVILTTYGVLTAARKNDGENSIFHRVDWYRVVLDEARTIKSSKTLGAQVAFKLSSYCRWCLTGTPLQNKLEDLYNLLCFLHVEPWFTIQFLWQKLIQKPYESGDYRGMMLIKAIWRPLKLYYLQTEVIIISFYVITVSFYFFNSL</sequence>
<evidence type="ECO:0000256" key="4">
    <source>
        <dbReference type="SAM" id="Phobius"/>
    </source>
</evidence>
<name>A0A068VQI4_COFCA</name>
<dbReference type="SMART" id="SM00487">
    <property type="entry name" value="DEXDc"/>
    <property type="match status" value="1"/>
</dbReference>
<feature type="transmembrane region" description="Helical" evidence="4">
    <location>
        <begin position="36"/>
        <end position="58"/>
    </location>
</feature>
<evidence type="ECO:0000313" key="6">
    <source>
        <dbReference type="EMBL" id="CDP21988.1"/>
    </source>
</evidence>
<dbReference type="InterPro" id="IPR014001">
    <property type="entry name" value="Helicase_ATP-bd"/>
</dbReference>
<dbReference type="InterPro" id="IPR038718">
    <property type="entry name" value="SNF2-like_sf"/>
</dbReference>
<keyword evidence="4" id="KW-1133">Transmembrane helix</keyword>
<dbReference type="InterPro" id="IPR027417">
    <property type="entry name" value="P-loop_NTPase"/>
</dbReference>
<accession>A0A068VQI4</accession>
<dbReference type="GO" id="GO:0008094">
    <property type="term" value="F:ATP-dependent activity, acting on DNA"/>
    <property type="evidence" value="ECO:0007669"/>
    <property type="project" value="TreeGrafter"/>
</dbReference>
<proteinExistence type="predicted"/>
<keyword evidence="1" id="KW-0547">Nucleotide-binding</keyword>
<dbReference type="CDD" id="cd18008">
    <property type="entry name" value="DEXDc_SHPRH-like"/>
    <property type="match status" value="1"/>
</dbReference>
<dbReference type="PANTHER" id="PTHR45626">
    <property type="entry name" value="TRANSCRIPTION TERMINATION FACTOR 2-RELATED"/>
    <property type="match status" value="1"/>
</dbReference>
<dbReference type="Proteomes" id="UP000295252">
    <property type="component" value="Unassembled WGS sequence"/>
</dbReference>
<keyword evidence="3" id="KW-0067">ATP-binding</keyword>
<dbReference type="AlphaFoldDB" id="A0A068VQI4"/>